<protein>
    <recommendedName>
        <fullName evidence="5">Tetratricopeptide repeat protein</fullName>
    </recommendedName>
</protein>
<feature type="transmembrane region" description="Helical" evidence="1">
    <location>
        <begin position="292"/>
        <end position="314"/>
    </location>
</feature>
<dbReference type="Gene3D" id="1.25.40.10">
    <property type="entry name" value="Tetratricopeptide repeat domain"/>
    <property type="match status" value="1"/>
</dbReference>
<comment type="caution">
    <text evidence="3">The sequence shown here is derived from an EMBL/GenBank/DDBJ whole genome shotgun (WGS) entry which is preliminary data.</text>
</comment>
<name>A0ABT5F262_9BACT</name>
<feature type="signal peptide" evidence="2">
    <location>
        <begin position="1"/>
        <end position="34"/>
    </location>
</feature>
<dbReference type="SUPFAM" id="SSF48452">
    <property type="entry name" value="TPR-like"/>
    <property type="match status" value="1"/>
</dbReference>
<feature type="chain" id="PRO_5045328392" description="Tetratricopeptide repeat protein" evidence="2">
    <location>
        <begin position="35"/>
        <end position="339"/>
    </location>
</feature>
<evidence type="ECO:0000313" key="4">
    <source>
        <dbReference type="Proteomes" id="UP001221411"/>
    </source>
</evidence>
<proteinExistence type="predicted"/>
<dbReference type="EMBL" id="JAQNDO010000001">
    <property type="protein sequence ID" value="MDC0748191.1"/>
    <property type="molecule type" value="Genomic_DNA"/>
</dbReference>
<sequence length="339" mass="35165">MTNTFRVAHRDPRRSAVAPAAALAVVLLSGQAAAIPPDTMEDRAARRAAAEVLFDEGKWLMDEGRYPEACPKFAESQRLDAGVGTLLNLADCLERIGRTASAWAEFRAAIYAAREKGQLERETVARERAAALEPKLTRLVITAPWAEKVQNVEIRKDGQVLGRALWGTAVPVDPGKHVVEAQAEGKRPYRVEVEVPGGEATRVTAAIPELMDAPQPPPPPPEMPLPNPRASVHKIAGIALGGAGVVSVVAGSILGMQAIARNDASAGHCIEGNLCDATGVALRNEARTRGDAATGAIIAGVLAATGGLVLYLTAPEGTPARAGVGTVGSGAGIVVGGVF</sequence>
<dbReference type="RefSeq" id="WP_271927019.1">
    <property type="nucleotide sequence ID" value="NZ_JAQNDO010000001.1"/>
</dbReference>
<accession>A0ABT5F262</accession>
<feature type="transmembrane region" description="Helical" evidence="1">
    <location>
        <begin position="235"/>
        <end position="255"/>
    </location>
</feature>
<keyword evidence="1" id="KW-0812">Transmembrane</keyword>
<evidence type="ECO:0000256" key="1">
    <source>
        <dbReference type="SAM" id="Phobius"/>
    </source>
</evidence>
<keyword evidence="4" id="KW-1185">Reference proteome</keyword>
<keyword evidence="2" id="KW-0732">Signal</keyword>
<dbReference type="Proteomes" id="UP001221411">
    <property type="component" value="Unassembled WGS sequence"/>
</dbReference>
<keyword evidence="1" id="KW-1133">Transmembrane helix</keyword>
<reference evidence="3 4" key="1">
    <citation type="submission" date="2022-11" db="EMBL/GenBank/DDBJ databases">
        <title>Minimal conservation of predation-associated metabolite biosynthetic gene clusters underscores biosynthetic potential of Myxococcota including descriptions for ten novel species: Archangium lansinium sp. nov., Myxococcus landrumus sp. nov., Nannocystis bai.</title>
        <authorList>
            <person name="Ahearne A."/>
            <person name="Stevens C."/>
            <person name="Dowd S."/>
        </authorList>
    </citation>
    <scope>NUCLEOTIDE SEQUENCE [LARGE SCALE GENOMIC DNA]</scope>
    <source>
        <strain evidence="3 4">RJM3</strain>
    </source>
</reference>
<gene>
    <name evidence="3" type="ORF">POL67_43085</name>
</gene>
<keyword evidence="1" id="KW-0472">Membrane</keyword>
<evidence type="ECO:0000313" key="3">
    <source>
        <dbReference type="EMBL" id="MDC0748191.1"/>
    </source>
</evidence>
<evidence type="ECO:0008006" key="5">
    <source>
        <dbReference type="Google" id="ProtNLM"/>
    </source>
</evidence>
<dbReference type="InterPro" id="IPR011990">
    <property type="entry name" value="TPR-like_helical_dom_sf"/>
</dbReference>
<evidence type="ECO:0000256" key="2">
    <source>
        <dbReference type="SAM" id="SignalP"/>
    </source>
</evidence>
<organism evidence="3 4">
    <name type="scientific">Polyangium mundeleinium</name>
    <dbReference type="NCBI Taxonomy" id="2995306"/>
    <lineage>
        <taxon>Bacteria</taxon>
        <taxon>Pseudomonadati</taxon>
        <taxon>Myxococcota</taxon>
        <taxon>Polyangia</taxon>
        <taxon>Polyangiales</taxon>
        <taxon>Polyangiaceae</taxon>
        <taxon>Polyangium</taxon>
    </lineage>
</organism>